<feature type="compositionally biased region" description="Basic and acidic residues" evidence="2">
    <location>
        <begin position="143"/>
        <end position="160"/>
    </location>
</feature>
<feature type="region of interest" description="Disordered" evidence="2">
    <location>
        <begin position="185"/>
        <end position="209"/>
    </location>
</feature>
<feature type="compositionally biased region" description="Basic and acidic residues" evidence="2">
    <location>
        <begin position="71"/>
        <end position="83"/>
    </location>
</feature>
<dbReference type="EMBL" id="KV454295">
    <property type="protein sequence ID" value="ODQ72638.1"/>
    <property type="molecule type" value="Genomic_DNA"/>
</dbReference>
<feature type="region of interest" description="Disordered" evidence="2">
    <location>
        <begin position="275"/>
        <end position="355"/>
    </location>
</feature>
<dbReference type="InterPro" id="IPR019339">
    <property type="entry name" value="CIR_N_dom"/>
</dbReference>
<feature type="compositionally biased region" description="Polar residues" evidence="2">
    <location>
        <begin position="311"/>
        <end position="320"/>
    </location>
</feature>
<dbReference type="OrthoDB" id="2159131at2759"/>
<dbReference type="InterPro" id="IPR039875">
    <property type="entry name" value="LENG1-like"/>
</dbReference>
<dbReference type="AlphaFoldDB" id="A0A1E3Q4Y1"/>
<feature type="region of interest" description="Disordered" evidence="2">
    <location>
        <begin position="64"/>
        <end position="83"/>
    </location>
</feature>
<sequence length="355" mass="41381">MPIKLLHHKSYHVYNSANIERVRRDEAAARAKEEQEDEILRQRDREQRIEILRRRQHGETIEIVDDSQANSREDRTQEATDADKAIQTAIAATAASGRKRPRDLDDELAAARNALKGADKRASSETILKEGGHINFFEELERAESEGRADASRSRQKKELQPQNLRNMRLDNPAEEISPWYATMDMKSTKQRSQSEKERERLLQSSAKSKAALDPLVSMQTYLSRKAEVDQKRRERSLIEPWRRIERGSDTYYAGQSKQVRQNFELNDLERRLEGSGRRISHREHRDGERNRREAQSDLPRHVQGKEVVKSKSNGPSNEMQRLIREQVDREEREQRTAREMLRVKGAASVRTNKR</sequence>
<evidence type="ECO:0000313" key="4">
    <source>
        <dbReference type="EMBL" id="ODQ72638.1"/>
    </source>
</evidence>
<dbReference type="Pfam" id="PF10197">
    <property type="entry name" value="Cir_N"/>
    <property type="match status" value="1"/>
</dbReference>
<organism evidence="4 5">
    <name type="scientific">Lipomyces starkeyi NRRL Y-11557</name>
    <dbReference type="NCBI Taxonomy" id="675824"/>
    <lineage>
        <taxon>Eukaryota</taxon>
        <taxon>Fungi</taxon>
        <taxon>Dikarya</taxon>
        <taxon>Ascomycota</taxon>
        <taxon>Saccharomycotina</taxon>
        <taxon>Lipomycetes</taxon>
        <taxon>Lipomycetales</taxon>
        <taxon>Lipomycetaceae</taxon>
        <taxon>Lipomyces</taxon>
    </lineage>
</organism>
<evidence type="ECO:0000256" key="2">
    <source>
        <dbReference type="SAM" id="MobiDB-lite"/>
    </source>
</evidence>
<keyword evidence="5" id="KW-1185">Reference proteome</keyword>
<accession>A0A1E3Q4Y1</accession>
<name>A0A1E3Q4Y1_LIPST</name>
<dbReference type="SMART" id="SM01083">
    <property type="entry name" value="Cir_N"/>
    <property type="match status" value="1"/>
</dbReference>
<dbReference type="PANTHER" id="PTHR22093">
    <property type="entry name" value="LEUKOCYTE RECEPTOR CLUSTER LRC MEMBER 1"/>
    <property type="match status" value="1"/>
</dbReference>
<feature type="compositionally biased region" description="Basic and acidic residues" evidence="2">
    <location>
        <begin position="193"/>
        <end position="202"/>
    </location>
</feature>
<feature type="compositionally biased region" description="Basic and acidic residues" evidence="2">
    <location>
        <begin position="284"/>
        <end position="310"/>
    </location>
</feature>
<evidence type="ECO:0000256" key="1">
    <source>
        <dbReference type="ARBA" id="ARBA00020646"/>
    </source>
</evidence>
<feature type="compositionally biased region" description="Basic and acidic residues" evidence="2">
    <location>
        <begin position="322"/>
        <end position="343"/>
    </location>
</feature>
<dbReference type="PANTHER" id="PTHR22093:SF0">
    <property type="entry name" value="LEUKOCYTE RECEPTOR CLUSTER MEMBER 1"/>
    <property type="match status" value="1"/>
</dbReference>
<dbReference type="Proteomes" id="UP000094385">
    <property type="component" value="Unassembled WGS sequence"/>
</dbReference>
<dbReference type="STRING" id="675824.A0A1E3Q4Y1"/>
<proteinExistence type="predicted"/>
<gene>
    <name evidence="4" type="ORF">LIPSTDRAFT_4021</name>
</gene>
<evidence type="ECO:0000313" key="5">
    <source>
        <dbReference type="Proteomes" id="UP000094385"/>
    </source>
</evidence>
<evidence type="ECO:0000259" key="3">
    <source>
        <dbReference type="SMART" id="SM01083"/>
    </source>
</evidence>
<protein>
    <recommendedName>
        <fullName evidence="1">Pre-mRNA-splicing factor CWC25</fullName>
    </recommendedName>
</protein>
<reference evidence="4 5" key="1">
    <citation type="journal article" date="2016" name="Proc. Natl. Acad. Sci. U.S.A.">
        <title>Comparative genomics of biotechnologically important yeasts.</title>
        <authorList>
            <person name="Riley R."/>
            <person name="Haridas S."/>
            <person name="Wolfe K.H."/>
            <person name="Lopes M.R."/>
            <person name="Hittinger C.T."/>
            <person name="Goeker M."/>
            <person name="Salamov A.A."/>
            <person name="Wisecaver J.H."/>
            <person name="Long T.M."/>
            <person name="Calvey C.H."/>
            <person name="Aerts A.L."/>
            <person name="Barry K.W."/>
            <person name="Choi C."/>
            <person name="Clum A."/>
            <person name="Coughlan A.Y."/>
            <person name="Deshpande S."/>
            <person name="Douglass A.P."/>
            <person name="Hanson S.J."/>
            <person name="Klenk H.-P."/>
            <person name="LaButti K.M."/>
            <person name="Lapidus A."/>
            <person name="Lindquist E.A."/>
            <person name="Lipzen A.M."/>
            <person name="Meier-Kolthoff J.P."/>
            <person name="Ohm R.A."/>
            <person name="Otillar R.P."/>
            <person name="Pangilinan J.L."/>
            <person name="Peng Y."/>
            <person name="Rokas A."/>
            <person name="Rosa C.A."/>
            <person name="Scheuner C."/>
            <person name="Sibirny A.A."/>
            <person name="Slot J.C."/>
            <person name="Stielow J.B."/>
            <person name="Sun H."/>
            <person name="Kurtzman C.P."/>
            <person name="Blackwell M."/>
            <person name="Grigoriev I.V."/>
            <person name="Jeffries T.W."/>
        </authorList>
    </citation>
    <scope>NUCLEOTIDE SEQUENCE [LARGE SCALE GENOMIC DNA]</scope>
    <source>
        <strain evidence="4 5">NRRL Y-11557</strain>
    </source>
</reference>
<feature type="region of interest" description="Disordered" evidence="2">
    <location>
        <begin position="143"/>
        <end position="167"/>
    </location>
</feature>
<feature type="domain" description="CBF1-interacting co-repressor CIR N-terminal" evidence="3">
    <location>
        <begin position="10"/>
        <end position="46"/>
    </location>
</feature>